<dbReference type="InterPro" id="IPR045307">
    <property type="entry name" value="ADCK1_dom"/>
</dbReference>
<dbReference type="AlphaFoldDB" id="A0AAE0ZW33"/>
<evidence type="ECO:0000259" key="3">
    <source>
        <dbReference type="PROSITE" id="PS50011"/>
    </source>
</evidence>
<keyword evidence="5" id="KW-1185">Reference proteome</keyword>
<dbReference type="InterPro" id="IPR051130">
    <property type="entry name" value="Mito_struct-func_regulator"/>
</dbReference>
<dbReference type="PANTHER" id="PTHR43173:SF19">
    <property type="entry name" value="AARF DOMAIN-CONTAINING PROTEIN KINASE 1"/>
    <property type="match status" value="1"/>
</dbReference>
<reference evidence="4" key="1">
    <citation type="journal article" date="2023" name="G3 (Bethesda)">
        <title>A reference genome for the long-term kleptoplast-retaining sea slug Elysia crispata morphotype clarki.</title>
        <authorList>
            <person name="Eastman K.E."/>
            <person name="Pendleton A.L."/>
            <person name="Shaikh M.A."/>
            <person name="Suttiyut T."/>
            <person name="Ogas R."/>
            <person name="Tomko P."/>
            <person name="Gavelis G."/>
            <person name="Widhalm J.R."/>
            <person name="Wisecaver J.H."/>
        </authorList>
    </citation>
    <scope>NUCLEOTIDE SEQUENCE</scope>
    <source>
        <strain evidence="4">ECLA1</strain>
    </source>
</reference>
<dbReference type="Gene3D" id="1.10.510.10">
    <property type="entry name" value="Transferase(Phosphotransferase) domain 1"/>
    <property type="match status" value="1"/>
</dbReference>
<accession>A0AAE0ZW33</accession>
<evidence type="ECO:0000313" key="4">
    <source>
        <dbReference type="EMBL" id="KAK3775961.1"/>
    </source>
</evidence>
<evidence type="ECO:0000313" key="5">
    <source>
        <dbReference type="Proteomes" id="UP001283361"/>
    </source>
</evidence>
<dbReference type="GO" id="GO:0055088">
    <property type="term" value="P:lipid homeostasis"/>
    <property type="evidence" value="ECO:0007669"/>
    <property type="project" value="TreeGrafter"/>
</dbReference>
<sequence>MYKAFFEVVWLAFPFVSIKVTVASPRPRTVLFNLLPYRCCVLGLSRDFSFLQYLVSCDVFLQKSRQSELEERGIGLSLSSFDQGRLCSVDPIFTEGHKHALCCADGYSGRLTLRHPSASESGLMIYSWQQRIGQTLKERKSETECEFELSAEGVLISWKSKKQPTVAPQRNLNLWDCCIMRLLTKIGAFASVVAGSTYYARTSDNVSSLGIVRFGRAAFTAARIAVDYKILFHRLEKTDSQYPEEIHKLHLKSAYRLRDLCCQNGGAFIKVGQHIGTLEYLLPMEYVQTMKVLHSEAPQSPLEELKTVIHEDLGQTVENMFVEFDPEPLGAASLAQVHKAKMSDGRVVAVKIQHPKVKAHSFVDIRTMEFLVHALGLIFPEFDYIWLAEETKKNLPVELDFLNEGKNCERVGRLLKKFKFLKVPKIYWEFSSERVLTMEYCEGGKVDDVKYMKENNISVNKITEHLGELYSEMIFVQGVVHCDPHPGNVLVRQTKHGPQIVLLDHGLYQTLTDEFRVRYSQLWMSMIKADVKGIKEHSEALNVGDLYPFLACMLTARSWKAIQAGIDKHKLSSQEETDFKTMAGSYLLEISSVLSRVPRQLLFLLKTNDVVRSIERTLHSRSSSTAFLNMTRCCVKAVADWEASRCRNWRCRLRTELNRHFQLAKITVFSLYLWLLDSQLLGAWLQPKFPFSGDLR</sequence>
<comment type="similarity">
    <text evidence="1">Belongs to the protein kinase superfamily. ADCK protein kinase family.</text>
</comment>
<dbReference type="SMART" id="SM00220">
    <property type="entry name" value="S_TKc"/>
    <property type="match status" value="1"/>
</dbReference>
<feature type="chain" id="PRO_5042012175" description="Protein kinase domain-containing protein" evidence="2">
    <location>
        <begin position="24"/>
        <end position="696"/>
    </location>
</feature>
<name>A0AAE0ZW33_9GAST</name>
<evidence type="ECO:0000256" key="2">
    <source>
        <dbReference type="SAM" id="SignalP"/>
    </source>
</evidence>
<proteinExistence type="inferred from homology"/>
<dbReference type="InterPro" id="IPR011009">
    <property type="entry name" value="Kinase-like_dom_sf"/>
</dbReference>
<feature type="signal peptide" evidence="2">
    <location>
        <begin position="1"/>
        <end position="23"/>
    </location>
</feature>
<feature type="domain" description="Protein kinase" evidence="3">
    <location>
        <begin position="323"/>
        <end position="696"/>
    </location>
</feature>
<dbReference type="InterPro" id="IPR004147">
    <property type="entry name" value="ABC1_dom"/>
</dbReference>
<dbReference type="Proteomes" id="UP001283361">
    <property type="component" value="Unassembled WGS sequence"/>
</dbReference>
<dbReference type="PANTHER" id="PTHR43173">
    <property type="entry name" value="ABC1 FAMILY PROTEIN"/>
    <property type="match status" value="1"/>
</dbReference>
<comment type="caution">
    <text evidence="4">The sequence shown here is derived from an EMBL/GenBank/DDBJ whole genome shotgun (WGS) entry which is preliminary data.</text>
</comment>
<dbReference type="PROSITE" id="PS50011">
    <property type="entry name" value="PROTEIN_KINASE_DOM"/>
    <property type="match status" value="1"/>
</dbReference>
<dbReference type="SUPFAM" id="SSF56112">
    <property type="entry name" value="Protein kinase-like (PK-like)"/>
    <property type="match status" value="1"/>
</dbReference>
<dbReference type="GO" id="GO:0005524">
    <property type="term" value="F:ATP binding"/>
    <property type="evidence" value="ECO:0007669"/>
    <property type="project" value="InterPro"/>
</dbReference>
<dbReference type="InterPro" id="IPR000719">
    <property type="entry name" value="Prot_kinase_dom"/>
</dbReference>
<evidence type="ECO:0000256" key="1">
    <source>
        <dbReference type="ARBA" id="ARBA00009670"/>
    </source>
</evidence>
<keyword evidence="2" id="KW-0732">Signal</keyword>
<dbReference type="CDD" id="cd13969">
    <property type="entry name" value="ADCK1-like"/>
    <property type="match status" value="1"/>
</dbReference>
<organism evidence="4 5">
    <name type="scientific">Elysia crispata</name>
    <name type="common">lettuce slug</name>
    <dbReference type="NCBI Taxonomy" id="231223"/>
    <lineage>
        <taxon>Eukaryota</taxon>
        <taxon>Metazoa</taxon>
        <taxon>Spiralia</taxon>
        <taxon>Lophotrochozoa</taxon>
        <taxon>Mollusca</taxon>
        <taxon>Gastropoda</taxon>
        <taxon>Heterobranchia</taxon>
        <taxon>Euthyneura</taxon>
        <taxon>Panpulmonata</taxon>
        <taxon>Sacoglossa</taxon>
        <taxon>Placobranchoidea</taxon>
        <taxon>Plakobranchidae</taxon>
        <taxon>Elysia</taxon>
    </lineage>
</organism>
<dbReference type="GO" id="GO:0007005">
    <property type="term" value="P:mitochondrion organization"/>
    <property type="evidence" value="ECO:0007669"/>
    <property type="project" value="TreeGrafter"/>
</dbReference>
<dbReference type="EMBL" id="JAWDGP010003253">
    <property type="protein sequence ID" value="KAK3775961.1"/>
    <property type="molecule type" value="Genomic_DNA"/>
</dbReference>
<protein>
    <recommendedName>
        <fullName evidence="3">Protein kinase domain-containing protein</fullName>
    </recommendedName>
</protein>
<dbReference type="GO" id="GO:0005743">
    <property type="term" value="C:mitochondrial inner membrane"/>
    <property type="evidence" value="ECO:0007669"/>
    <property type="project" value="TreeGrafter"/>
</dbReference>
<gene>
    <name evidence="4" type="ORF">RRG08_043646</name>
</gene>
<dbReference type="Pfam" id="PF03109">
    <property type="entry name" value="ABC1"/>
    <property type="match status" value="1"/>
</dbReference>
<dbReference type="GO" id="GO:0004672">
    <property type="term" value="F:protein kinase activity"/>
    <property type="evidence" value="ECO:0007669"/>
    <property type="project" value="InterPro"/>
</dbReference>